<comment type="caution">
    <text evidence="1">The sequence shown here is derived from an EMBL/GenBank/DDBJ whole genome shotgun (WGS) entry which is preliminary data.</text>
</comment>
<reference evidence="1 2" key="1">
    <citation type="submission" date="2019-03" db="EMBL/GenBank/DDBJ databases">
        <title>Single cell metagenomics reveals metabolic interactions within the superorganism composed of flagellate Streblomastix strix and complex community of Bacteroidetes bacteria on its surface.</title>
        <authorList>
            <person name="Treitli S.C."/>
            <person name="Kolisko M."/>
            <person name="Husnik F."/>
            <person name="Keeling P."/>
            <person name="Hampl V."/>
        </authorList>
    </citation>
    <scope>NUCLEOTIDE SEQUENCE [LARGE SCALE GENOMIC DNA]</scope>
    <source>
        <strain evidence="1">ST1C</strain>
    </source>
</reference>
<gene>
    <name evidence="1" type="ORF">EZS28_022139</name>
</gene>
<protein>
    <submittedName>
        <fullName evidence="1">Uncharacterized protein</fullName>
    </submittedName>
</protein>
<proteinExistence type="predicted"/>
<dbReference type="EMBL" id="SNRW01006838">
    <property type="protein sequence ID" value="KAA6382330.1"/>
    <property type="molecule type" value="Genomic_DNA"/>
</dbReference>
<sequence>MAVSTSLTEFKPTMINNQIYVIILQKDNTVTMNYINKMKEATSIAPIVDQILIMAQNNNQQIRALYIQGTLNYVPDSSSRLNKSGDYGLKSVILRKIINQLQILKSMDVFANHNNLQLKRFCSIMHDKQAVARDGFTFNQSSQNRHLFLPITCIIRAINKIHSEHVPLAVMVILDWPNQALYSELKQITICKINLGKSEEVLIPGSKMKKKR</sequence>
<dbReference type="Proteomes" id="UP000324800">
    <property type="component" value="Unassembled WGS sequence"/>
</dbReference>
<dbReference type="AlphaFoldDB" id="A0A5J4VIJ7"/>
<accession>A0A5J4VIJ7</accession>
<organism evidence="1 2">
    <name type="scientific">Streblomastix strix</name>
    <dbReference type="NCBI Taxonomy" id="222440"/>
    <lineage>
        <taxon>Eukaryota</taxon>
        <taxon>Metamonada</taxon>
        <taxon>Preaxostyla</taxon>
        <taxon>Oxymonadida</taxon>
        <taxon>Streblomastigidae</taxon>
        <taxon>Streblomastix</taxon>
    </lineage>
</organism>
<dbReference type="PANTHER" id="PTHR33050">
    <property type="entry name" value="REVERSE TRANSCRIPTASE DOMAIN-CONTAINING PROTEIN"/>
    <property type="match status" value="1"/>
</dbReference>
<dbReference type="PANTHER" id="PTHR33050:SF7">
    <property type="entry name" value="RIBONUCLEASE H"/>
    <property type="match status" value="1"/>
</dbReference>
<evidence type="ECO:0000313" key="2">
    <source>
        <dbReference type="Proteomes" id="UP000324800"/>
    </source>
</evidence>
<dbReference type="InterPro" id="IPR052055">
    <property type="entry name" value="Hepadnavirus_pol/RT"/>
</dbReference>
<evidence type="ECO:0000313" key="1">
    <source>
        <dbReference type="EMBL" id="KAA6382330.1"/>
    </source>
</evidence>
<name>A0A5J4VIJ7_9EUKA</name>
<dbReference type="OrthoDB" id="2897838at2759"/>